<evidence type="ECO:0000313" key="1">
    <source>
        <dbReference type="EMBL" id="NMV42013.1"/>
    </source>
</evidence>
<comment type="caution">
    <text evidence="1">The sequence shown here is derived from an EMBL/GenBank/DDBJ whole genome shotgun (WGS) entry which is preliminary data.</text>
</comment>
<proteinExistence type="predicted"/>
<dbReference type="RefSeq" id="WP_167313385.1">
    <property type="nucleotide sequence ID" value="NZ_JABBZM010000044.1"/>
</dbReference>
<organism evidence="1 2">
    <name type="scientific">Ralstonia insidiosa</name>
    <dbReference type="NCBI Taxonomy" id="190721"/>
    <lineage>
        <taxon>Bacteria</taxon>
        <taxon>Pseudomonadati</taxon>
        <taxon>Pseudomonadota</taxon>
        <taxon>Betaproteobacteria</taxon>
        <taxon>Burkholderiales</taxon>
        <taxon>Burkholderiaceae</taxon>
        <taxon>Ralstonia</taxon>
    </lineage>
</organism>
<sequence>MATEQQQIPAQQVQSAANGNNILQTTVQLVQRYWVRVTVTMNEENGQPRVASKLPYILVAQDGNLWTVLSTGVIASTGRTSFGIPGAGRYRAYVKEPTRTFQAGTAFEIPYHQLPTGQDSTREVQPWFEMEITATGNPQVFQVRQALPNTLGRAANLYPAASTAPHTLTQAHTSAATPLDLGNYRITNQLWSDVSRCYGISHAAVTSSTSRAALELIYGEQLTVFAQHGRRLELDGRTIEFEVGATAGGRQTLGFADNTHMTASECLRKAYPNVFDWWWQSMATLRLSNAIVSSTWRPHQGSTLHRYSLALDLKYLTGLVDISPTETASATIHLHVSQGNNNPANPQPPINASAQHARMLSKAFHRYLAEERASGRLGWLGGPWPLTRAQVGLSGNTSFIATDAGHIHHVHVTVGIDQS</sequence>
<evidence type="ECO:0000313" key="2">
    <source>
        <dbReference type="Proteomes" id="UP000575469"/>
    </source>
</evidence>
<gene>
    <name evidence="1" type="ORF">HGR00_29270</name>
</gene>
<reference evidence="1 2" key="1">
    <citation type="submission" date="2020-04" db="EMBL/GenBank/DDBJ databases">
        <title>Ralstonia insidiosa genome sequencing and assembly.</title>
        <authorList>
            <person name="Martins R.C.R."/>
            <person name="Perdigao-Neto L.V."/>
            <person name="Levin A.S.S."/>
            <person name="Costa S.F."/>
        </authorList>
    </citation>
    <scope>NUCLEOTIDE SEQUENCE [LARGE SCALE GENOMIC DNA]</scope>
    <source>
        <strain evidence="1 2">5047</strain>
    </source>
</reference>
<dbReference type="AlphaFoldDB" id="A0A848P9X4"/>
<name>A0A848P9X4_9RALS</name>
<dbReference type="EMBL" id="JABBZM010000044">
    <property type="protein sequence ID" value="NMV42013.1"/>
    <property type="molecule type" value="Genomic_DNA"/>
</dbReference>
<accession>A0A848P9X4</accession>
<protein>
    <submittedName>
        <fullName evidence="1">Uncharacterized protein</fullName>
    </submittedName>
</protein>
<dbReference type="Proteomes" id="UP000575469">
    <property type="component" value="Unassembled WGS sequence"/>
</dbReference>